<dbReference type="STRING" id="1895771.BGO89_03435"/>
<keyword evidence="1" id="KW-0732">Signal</keyword>
<evidence type="ECO:0000313" key="3">
    <source>
        <dbReference type="Proteomes" id="UP000184233"/>
    </source>
</evidence>
<dbReference type="EMBL" id="MKVH01000014">
    <property type="protein sequence ID" value="OJX58825.1"/>
    <property type="molecule type" value="Genomic_DNA"/>
</dbReference>
<comment type="caution">
    <text evidence="2">The sequence shown here is derived from an EMBL/GenBank/DDBJ whole genome shotgun (WGS) entry which is preliminary data.</text>
</comment>
<evidence type="ECO:0000313" key="2">
    <source>
        <dbReference type="EMBL" id="OJX58825.1"/>
    </source>
</evidence>
<proteinExistence type="predicted"/>
<reference evidence="2 3" key="1">
    <citation type="submission" date="2016-09" db="EMBL/GenBank/DDBJ databases">
        <title>Genome-resolved meta-omics ties microbial dynamics to process performance in biotechnology for thiocyanate degradation.</title>
        <authorList>
            <person name="Kantor R.S."/>
            <person name="Huddy R.J."/>
            <person name="Iyer R."/>
            <person name="Thomas B.C."/>
            <person name="Brown C.T."/>
            <person name="Anantharaman K."/>
            <person name="Tringe S."/>
            <person name="Hettich R.L."/>
            <person name="Harrison S.T."/>
            <person name="Banfield J.F."/>
        </authorList>
    </citation>
    <scope>NUCLEOTIDE SEQUENCE [LARGE SCALE GENOMIC DNA]</scope>
    <source>
        <strain evidence="2">59-99</strain>
    </source>
</reference>
<feature type="chain" id="PRO_5012024786" evidence="1">
    <location>
        <begin position="35"/>
        <end position="294"/>
    </location>
</feature>
<evidence type="ECO:0000256" key="1">
    <source>
        <dbReference type="SAM" id="SignalP"/>
    </source>
</evidence>
<name>A0A1M3L1M3_9BACT</name>
<sequence>MKTISAVCSRMTRPAAAVFMLVMFSLILHSGVSAQTLQTPCNACKPPGADMPWEAVVPQTVVVLVGECSFTVHVKVRKCIGDDCKEIKIERVDNNAGTCTWLTAEEMQALAVGTMIRDDMLGLGPPSGTRGSQCWRVMRPRCWRKVGSVPPCLSEDSGIPAGSVVPCAKEECCSNVMWVTRDWCDNLFFIRARPEDHADHHGIRDGEIVPGTEREDVMKEWDNQFKRQYCAFCVSDNNSLMNRDGNAVPEGKGGDKMLGPQYPSLPCVFGCSEDIIGRHNEVYERFLERLFSGE</sequence>
<dbReference type="Proteomes" id="UP000184233">
    <property type="component" value="Unassembled WGS sequence"/>
</dbReference>
<gene>
    <name evidence="2" type="ORF">BGO89_03435</name>
</gene>
<feature type="signal peptide" evidence="1">
    <location>
        <begin position="1"/>
        <end position="34"/>
    </location>
</feature>
<organism evidence="2 3">
    <name type="scientific">Candidatus Kapaibacterium thiocyanatum</name>
    <dbReference type="NCBI Taxonomy" id="1895771"/>
    <lineage>
        <taxon>Bacteria</taxon>
        <taxon>Pseudomonadati</taxon>
        <taxon>Candidatus Kapaibacteriota</taxon>
        <taxon>Candidatus Kapaibacteriia</taxon>
        <taxon>Candidatus Kapaibacteriales</taxon>
        <taxon>Candidatus Kapaibacteriaceae</taxon>
        <taxon>Candidatus Kapaibacterium</taxon>
    </lineage>
</organism>
<protein>
    <submittedName>
        <fullName evidence="2">Uncharacterized protein</fullName>
    </submittedName>
</protein>
<accession>A0A1M3L1M3</accession>
<dbReference type="AlphaFoldDB" id="A0A1M3L1M3"/>